<protein>
    <submittedName>
        <fullName evidence="1">Integrase catalytic domain-containing protein</fullName>
    </submittedName>
</protein>
<dbReference type="AlphaFoldDB" id="A0A8X6M8M3"/>
<dbReference type="EMBL" id="BMAV01024262">
    <property type="protein sequence ID" value="GFS31632.1"/>
    <property type="molecule type" value="Genomic_DNA"/>
</dbReference>
<dbReference type="InterPro" id="IPR043502">
    <property type="entry name" value="DNA/RNA_pol_sf"/>
</dbReference>
<proteinExistence type="predicted"/>
<accession>A0A8X6M8M3</accession>
<dbReference type="OrthoDB" id="6436262at2759"/>
<keyword evidence="2" id="KW-1185">Reference proteome</keyword>
<dbReference type="GO" id="GO:0071897">
    <property type="term" value="P:DNA biosynthetic process"/>
    <property type="evidence" value="ECO:0007669"/>
    <property type="project" value="UniProtKB-ARBA"/>
</dbReference>
<evidence type="ECO:0000313" key="1">
    <source>
        <dbReference type="EMBL" id="GFS31632.1"/>
    </source>
</evidence>
<evidence type="ECO:0000313" key="2">
    <source>
        <dbReference type="Proteomes" id="UP000886998"/>
    </source>
</evidence>
<gene>
    <name evidence="1" type="primary">AVEN_121157_1</name>
    <name evidence="1" type="ORF">TNIN_449511</name>
</gene>
<sequence>MARNKQTAQTTAVTTDLPFPTDHEICNESMTIQGKLEILRYQMTATEKALIRCRLGTIRILPLHDEMREKLDDQKRQFDTDIGVDLLYQFSPDEIHGLIGADVLGKLYTGNIKQLKSDLVLVETRLGWTLMGKTDAGESTDSTNSVMSLHVNDAKISDLWRLDTLGILDPGEKGTRQELEKAAQEHFNRSVKMDSDGRYVVSLPWIQGHPPLPTCRNLAERRLKNCINSLKKTGNLEAYEGVFSEWLQEGVIEEVKNYCNDKSDHYLPHRANVPHNFEKTATLLLESFYVDNCVTSVDDHEELEKFVEESKTILSTAKFELRGWEHSYSDPESYDLLPPEGKSISVLGLRWHLKTDSLTIDLRDCVEDDTPVTKRKILSTVHKIFDPLGFTCPVTLGPKVLLQKCWKLKVSWDTELPASISKKFERWRKELSKLNKIEIPRCLIPGRNAPENLTFHVFCDASKIAYAACVFLRCESENSTTCQFIQSRCRVAPMKSLSIPRLELLACSIGSRLSQSISSDMKLENLPKIFWSDSADALYWIKGTETWAPFVYNRVKEIRSLTNTED</sequence>
<dbReference type="Pfam" id="PF05380">
    <property type="entry name" value="Peptidase_A17"/>
    <property type="match status" value="1"/>
</dbReference>
<dbReference type="SUPFAM" id="SSF56672">
    <property type="entry name" value="DNA/RNA polymerases"/>
    <property type="match status" value="1"/>
</dbReference>
<organism evidence="1 2">
    <name type="scientific">Trichonephila inaurata madagascariensis</name>
    <dbReference type="NCBI Taxonomy" id="2747483"/>
    <lineage>
        <taxon>Eukaryota</taxon>
        <taxon>Metazoa</taxon>
        <taxon>Ecdysozoa</taxon>
        <taxon>Arthropoda</taxon>
        <taxon>Chelicerata</taxon>
        <taxon>Arachnida</taxon>
        <taxon>Araneae</taxon>
        <taxon>Araneomorphae</taxon>
        <taxon>Entelegynae</taxon>
        <taxon>Araneoidea</taxon>
        <taxon>Nephilidae</taxon>
        <taxon>Trichonephila</taxon>
        <taxon>Trichonephila inaurata</taxon>
    </lineage>
</organism>
<dbReference type="Proteomes" id="UP000886998">
    <property type="component" value="Unassembled WGS sequence"/>
</dbReference>
<dbReference type="PANTHER" id="PTHR47331">
    <property type="entry name" value="PHD-TYPE DOMAIN-CONTAINING PROTEIN"/>
    <property type="match status" value="1"/>
</dbReference>
<comment type="caution">
    <text evidence="1">The sequence shown here is derived from an EMBL/GenBank/DDBJ whole genome shotgun (WGS) entry which is preliminary data.</text>
</comment>
<dbReference type="InterPro" id="IPR008042">
    <property type="entry name" value="Retrotrans_Pao"/>
</dbReference>
<name>A0A8X6M8M3_9ARAC</name>
<reference evidence="1" key="1">
    <citation type="submission" date="2020-08" db="EMBL/GenBank/DDBJ databases">
        <title>Multicomponent nature underlies the extraordinary mechanical properties of spider dragline silk.</title>
        <authorList>
            <person name="Kono N."/>
            <person name="Nakamura H."/>
            <person name="Mori M."/>
            <person name="Yoshida Y."/>
            <person name="Ohtoshi R."/>
            <person name="Malay A.D."/>
            <person name="Moran D.A.P."/>
            <person name="Tomita M."/>
            <person name="Numata K."/>
            <person name="Arakawa K."/>
        </authorList>
    </citation>
    <scope>NUCLEOTIDE SEQUENCE</scope>
</reference>